<keyword evidence="2" id="KW-1185">Reference proteome</keyword>
<organism evidence="1 2">
    <name type="scientific">Halobacillus faecis</name>
    <dbReference type="NCBI Taxonomy" id="360184"/>
    <lineage>
        <taxon>Bacteria</taxon>
        <taxon>Bacillati</taxon>
        <taxon>Bacillota</taxon>
        <taxon>Bacilli</taxon>
        <taxon>Bacillales</taxon>
        <taxon>Bacillaceae</taxon>
        <taxon>Halobacillus</taxon>
    </lineage>
</organism>
<dbReference type="AlphaFoldDB" id="A0A511WU76"/>
<name>A0A511WU76_9BACI</name>
<evidence type="ECO:0000313" key="1">
    <source>
        <dbReference type="EMBL" id="GEN53833.1"/>
    </source>
</evidence>
<evidence type="ECO:0000313" key="2">
    <source>
        <dbReference type="Proteomes" id="UP000321886"/>
    </source>
</evidence>
<dbReference type="Proteomes" id="UP000321886">
    <property type="component" value="Unassembled WGS sequence"/>
</dbReference>
<reference evidence="1 2" key="1">
    <citation type="submission" date="2019-07" db="EMBL/GenBank/DDBJ databases">
        <title>Whole genome shotgun sequence of Halobacillus faecis NBRC 103569.</title>
        <authorList>
            <person name="Hosoyama A."/>
            <person name="Uohara A."/>
            <person name="Ohji S."/>
            <person name="Ichikawa N."/>
        </authorList>
    </citation>
    <scope>NUCLEOTIDE SEQUENCE [LARGE SCALE GENOMIC DNA]</scope>
    <source>
        <strain evidence="1 2">NBRC 103569</strain>
    </source>
</reference>
<dbReference type="EMBL" id="BJYD01000018">
    <property type="protein sequence ID" value="GEN53833.1"/>
    <property type="molecule type" value="Genomic_DNA"/>
</dbReference>
<gene>
    <name evidence="1" type="ORF">HFA01_20950</name>
</gene>
<comment type="caution">
    <text evidence="1">The sequence shown here is derived from an EMBL/GenBank/DDBJ whole genome shotgun (WGS) entry which is preliminary data.</text>
</comment>
<sequence>MRGLSSVRCAEYLINEGSTNRNEGVVQACVVGKIASTASHDKERTLMILDSRWCEHGSAAVQVALKKQE</sequence>
<accession>A0A511WU76</accession>
<proteinExistence type="predicted"/>
<protein>
    <submittedName>
        <fullName evidence="1">Uncharacterized protein</fullName>
    </submittedName>
</protein>